<reference evidence="2" key="1">
    <citation type="submission" date="2020-11" db="EMBL/GenBank/DDBJ databases">
        <authorList>
            <person name="Tran Van P."/>
        </authorList>
    </citation>
    <scope>NUCLEOTIDE SEQUENCE</scope>
</reference>
<proteinExistence type="predicted"/>
<dbReference type="EMBL" id="OC857549">
    <property type="protein sequence ID" value="CAD7625326.1"/>
    <property type="molecule type" value="Genomic_DNA"/>
</dbReference>
<dbReference type="Proteomes" id="UP000759131">
    <property type="component" value="Unassembled WGS sequence"/>
</dbReference>
<dbReference type="Gene3D" id="2.130.10.10">
    <property type="entry name" value="YVTN repeat-like/Quinoprotein amine dehydrogenase"/>
    <property type="match status" value="1"/>
</dbReference>
<accession>A0A7R9PYC4</accession>
<organism evidence="2">
    <name type="scientific">Medioppia subpectinata</name>
    <dbReference type="NCBI Taxonomy" id="1979941"/>
    <lineage>
        <taxon>Eukaryota</taxon>
        <taxon>Metazoa</taxon>
        <taxon>Ecdysozoa</taxon>
        <taxon>Arthropoda</taxon>
        <taxon>Chelicerata</taxon>
        <taxon>Arachnida</taxon>
        <taxon>Acari</taxon>
        <taxon>Acariformes</taxon>
        <taxon>Sarcoptiformes</taxon>
        <taxon>Oribatida</taxon>
        <taxon>Brachypylina</taxon>
        <taxon>Oppioidea</taxon>
        <taxon>Oppiidae</taxon>
        <taxon>Medioppia</taxon>
    </lineage>
</organism>
<sequence>MDDSDNKKKKNTLNDWSSNPFERVNHSTNFEDYACTSDETNFLYNNSHHTRDLLKTWSPIQAINRDSGLTSSKSAPKLETNVFNHLTDRRDHNSSAEVTPSGTPQSSPYSMRKVMESNRIVKQNDTKNQLSVNQKRWFNTGFFSDIKNGLEKPIPQMPKTQSFKNLCVSNFDINAVGPTSWELLIISTLDGKLTAVDVSAGHVVWSKRLSPDPLLSSTISDFEITRRGRVVRVVPSLDGNLYLYNGKTIDGIPLNADTLLKSSYKLGDDLVITGGQESHISGIDIATGRVFYECGLKGCPTTQLNENETFDNLILIKRITQTIRAIDPRSGRQKWFFSVTEPHLSETSSGCHDSTDSSGNPITDESEDILKDTDFKVIVPNGFISAKIHSKHNDQINGWSHRFDSPLVHVWHYRNGRLNPLNLFDKQKLFGFTNTDLNANGFEPSVYVGLYQNQWYIQSSDKIKGQISETKVTNDLLALKSTDKMETKSELLQIEWKPTALVFDHNKPLDSESELDFVSSPHFSFAISSENDSKMGYYLFDAIEENETKCLINSSEELLNESEYCDEDNDLMPQIIIRSL</sequence>
<feature type="region of interest" description="Disordered" evidence="1">
    <location>
        <begin position="84"/>
        <end position="110"/>
    </location>
</feature>
<dbReference type="InterPro" id="IPR011047">
    <property type="entry name" value="Quinoprotein_ADH-like_sf"/>
</dbReference>
<feature type="compositionally biased region" description="Polar residues" evidence="1">
    <location>
        <begin position="95"/>
        <end position="109"/>
    </location>
</feature>
<feature type="region of interest" description="Disordered" evidence="1">
    <location>
        <begin position="345"/>
        <end position="365"/>
    </location>
</feature>
<dbReference type="SMART" id="SM00564">
    <property type="entry name" value="PQQ"/>
    <property type="match status" value="2"/>
</dbReference>
<dbReference type="EMBL" id="CAJPIZ010002974">
    <property type="protein sequence ID" value="CAG2105756.1"/>
    <property type="molecule type" value="Genomic_DNA"/>
</dbReference>
<evidence type="ECO:0000313" key="2">
    <source>
        <dbReference type="EMBL" id="CAD7625326.1"/>
    </source>
</evidence>
<gene>
    <name evidence="2" type="ORF">OSB1V03_LOCUS5761</name>
</gene>
<protein>
    <submittedName>
        <fullName evidence="2">Uncharacterized protein</fullName>
    </submittedName>
</protein>
<dbReference type="AlphaFoldDB" id="A0A7R9PYC4"/>
<name>A0A7R9PYC4_9ACAR</name>
<evidence type="ECO:0000256" key="1">
    <source>
        <dbReference type="SAM" id="MobiDB-lite"/>
    </source>
</evidence>
<dbReference type="SUPFAM" id="SSF50998">
    <property type="entry name" value="Quinoprotein alcohol dehydrogenase-like"/>
    <property type="match status" value="1"/>
</dbReference>
<keyword evidence="3" id="KW-1185">Reference proteome</keyword>
<dbReference type="InterPro" id="IPR018391">
    <property type="entry name" value="PQQ_b-propeller_rpt"/>
</dbReference>
<dbReference type="OrthoDB" id="341578at2759"/>
<evidence type="ECO:0000313" key="3">
    <source>
        <dbReference type="Proteomes" id="UP000759131"/>
    </source>
</evidence>
<feature type="compositionally biased region" description="Polar residues" evidence="1">
    <location>
        <begin position="345"/>
        <end position="363"/>
    </location>
</feature>
<feature type="non-terminal residue" evidence="2">
    <location>
        <position position="1"/>
    </location>
</feature>
<dbReference type="InterPro" id="IPR015943">
    <property type="entry name" value="WD40/YVTN_repeat-like_dom_sf"/>
</dbReference>